<name>A0A0C4WVY1_9GAMM</name>
<dbReference type="HOGENOM" id="CLU_093850_3_0_6"/>
<dbReference type="GO" id="GO:0005886">
    <property type="term" value="C:plasma membrane"/>
    <property type="evidence" value="ECO:0007669"/>
    <property type="project" value="UniProtKB-SubCell"/>
</dbReference>
<keyword evidence="4" id="KW-1003">Cell membrane</keyword>
<proteinExistence type="inferred from homology"/>
<comment type="subcellular location">
    <subcellularLocation>
        <location evidence="1">Cell inner membrane</location>
        <topology evidence="1">Single-pass membrane protein</topology>
    </subcellularLocation>
</comment>
<comment type="similarity">
    <text evidence="2">Belongs to the GSP J family.</text>
</comment>
<evidence type="ECO:0000256" key="7">
    <source>
        <dbReference type="ARBA" id="ARBA00022692"/>
    </source>
</evidence>
<dbReference type="PANTHER" id="PTHR39583:SF2">
    <property type="entry name" value="TYPE II SECRETION SYSTEM PROTEIN J"/>
    <property type="match status" value="1"/>
</dbReference>
<evidence type="ECO:0000256" key="8">
    <source>
        <dbReference type="ARBA" id="ARBA00022989"/>
    </source>
</evidence>
<dbReference type="Gene3D" id="3.10.610.10">
    <property type="entry name" value="GSPII I/J protein-like"/>
    <property type="match status" value="1"/>
</dbReference>
<keyword evidence="11" id="KW-1185">Reference proteome</keyword>
<keyword evidence="8" id="KW-1133">Transmembrane helix</keyword>
<keyword evidence="5" id="KW-0488">Methylation</keyword>
<evidence type="ECO:0000256" key="2">
    <source>
        <dbReference type="ARBA" id="ARBA00011084"/>
    </source>
</evidence>
<keyword evidence="7" id="KW-0812">Transmembrane</keyword>
<dbReference type="GO" id="GO:0015627">
    <property type="term" value="C:type II protein secretion system complex"/>
    <property type="evidence" value="ECO:0007669"/>
    <property type="project" value="InterPro"/>
</dbReference>
<dbReference type="PROSITE" id="PS00409">
    <property type="entry name" value="PROKAR_NTER_METHYL"/>
    <property type="match status" value="1"/>
</dbReference>
<dbReference type="KEGG" id="acx:Achr_36070"/>
<dbReference type="GO" id="GO:0015628">
    <property type="term" value="P:protein secretion by the type II secretion system"/>
    <property type="evidence" value="ECO:0007669"/>
    <property type="project" value="InterPro"/>
</dbReference>
<dbReference type="RefSeq" id="WP_039806314.1">
    <property type="nucleotide sequence ID" value="NZ_CP010415.1"/>
</dbReference>
<reference evidence="10 11" key="1">
    <citation type="journal article" date="2015" name="PLoS ONE">
        <title>Azotobacter Genomes: The Genome of Azotobacter chroococcum NCIMB 8003 (ATCC 4412).</title>
        <authorList>
            <person name="Robson R.L."/>
            <person name="Jones R."/>
            <person name="Robson R.M."/>
            <person name="Schwartz A."/>
            <person name="Richardson T.H."/>
        </authorList>
    </citation>
    <scope>NUCLEOTIDE SEQUENCE [LARGE SCALE GENOMIC DNA]</scope>
    <source>
        <strain evidence="10 11">NCIMB 8003</strain>
    </source>
</reference>
<dbReference type="NCBIfam" id="TIGR02532">
    <property type="entry name" value="IV_pilin_GFxxxE"/>
    <property type="match status" value="1"/>
</dbReference>
<evidence type="ECO:0000313" key="11">
    <source>
        <dbReference type="Proteomes" id="UP000068210"/>
    </source>
</evidence>
<dbReference type="NCBIfam" id="TIGR01711">
    <property type="entry name" value="gspJ"/>
    <property type="match status" value="1"/>
</dbReference>
<dbReference type="AlphaFoldDB" id="A0A0C4WVY1"/>
<organism evidence="10 11">
    <name type="scientific">Azotobacter chroococcum NCIMB 8003</name>
    <dbReference type="NCBI Taxonomy" id="1328314"/>
    <lineage>
        <taxon>Bacteria</taxon>
        <taxon>Pseudomonadati</taxon>
        <taxon>Pseudomonadota</taxon>
        <taxon>Gammaproteobacteria</taxon>
        <taxon>Pseudomonadales</taxon>
        <taxon>Pseudomonadaceae</taxon>
        <taxon>Azotobacter</taxon>
    </lineage>
</organism>
<dbReference type="Gene3D" id="2.10.70.20">
    <property type="entry name" value="gspk-gspi-gspj complex like domains"/>
    <property type="match status" value="1"/>
</dbReference>
<evidence type="ECO:0000256" key="3">
    <source>
        <dbReference type="ARBA" id="ARBA00021539"/>
    </source>
</evidence>
<evidence type="ECO:0000313" key="10">
    <source>
        <dbReference type="EMBL" id="AJE23002.1"/>
    </source>
</evidence>
<dbReference type="SUPFAM" id="SSF54523">
    <property type="entry name" value="Pili subunits"/>
    <property type="match status" value="1"/>
</dbReference>
<evidence type="ECO:0000256" key="5">
    <source>
        <dbReference type="ARBA" id="ARBA00022481"/>
    </source>
</evidence>
<keyword evidence="6" id="KW-0997">Cell inner membrane</keyword>
<keyword evidence="9" id="KW-0472">Membrane</keyword>
<dbReference type="EMBL" id="CP010415">
    <property type="protein sequence ID" value="AJE23002.1"/>
    <property type="molecule type" value="Genomic_DNA"/>
</dbReference>
<evidence type="ECO:0000256" key="9">
    <source>
        <dbReference type="ARBA" id="ARBA00023136"/>
    </source>
</evidence>
<dbReference type="Pfam" id="PF11612">
    <property type="entry name" value="T2SSJ"/>
    <property type="match status" value="1"/>
</dbReference>
<dbReference type="PANTHER" id="PTHR39583">
    <property type="entry name" value="TYPE II SECRETION SYSTEM PROTEIN J-RELATED"/>
    <property type="match status" value="1"/>
</dbReference>
<dbReference type="InterPro" id="IPR045584">
    <property type="entry name" value="Pilin-like"/>
</dbReference>
<dbReference type="STRING" id="1328314.Achr_36070"/>
<dbReference type="Proteomes" id="UP000068210">
    <property type="component" value="Chromosome"/>
</dbReference>
<accession>A0A0C4WVY1</accession>
<evidence type="ECO:0000256" key="4">
    <source>
        <dbReference type="ARBA" id="ARBA00022475"/>
    </source>
</evidence>
<protein>
    <recommendedName>
        <fullName evidence="3">Type II secretion system protein J</fullName>
    </recommendedName>
</protein>
<dbReference type="Pfam" id="PF07963">
    <property type="entry name" value="N_methyl"/>
    <property type="match status" value="1"/>
</dbReference>
<evidence type="ECO:0000256" key="6">
    <source>
        <dbReference type="ARBA" id="ARBA00022519"/>
    </source>
</evidence>
<evidence type="ECO:0000256" key="1">
    <source>
        <dbReference type="ARBA" id="ARBA00004377"/>
    </source>
</evidence>
<dbReference type="InterPro" id="IPR051621">
    <property type="entry name" value="T2SS_protein_J"/>
</dbReference>
<gene>
    <name evidence="10" type="ORF">Achr_36070</name>
</gene>
<dbReference type="InterPro" id="IPR010055">
    <property type="entry name" value="T2SS_protein-GspJ"/>
</dbReference>
<dbReference type="InterPro" id="IPR012902">
    <property type="entry name" value="N_methyl_site"/>
</dbReference>
<sequence length="208" mass="22822">MKGSGGFTLLEVLVAMALLALLGLAAALTLNSGLRSQQVVGESIESLQRLQLAQQLLRRDLEQLVVRQGRNERGDVRPQVLVAPANGDPQGVLLDFYKTGRRILSRSSPGSSLERVRYRLRNGRLIRESSPLIDTPVGTQWHSATLLEAVEGIDLRFFHNRTWIDQWPPLRDAAGQGSAAMLPQALELTIETDRYGAVAQIVLLPSAP</sequence>